<evidence type="ECO:0000313" key="3">
    <source>
        <dbReference type="EMBL" id="GHH70624.1"/>
    </source>
</evidence>
<reference evidence="3" key="2">
    <citation type="submission" date="2020-09" db="EMBL/GenBank/DDBJ databases">
        <authorList>
            <person name="Sun Q."/>
            <person name="Ohkuma M."/>
        </authorList>
    </citation>
    <scope>NUCLEOTIDE SEQUENCE</scope>
    <source>
        <strain evidence="3">JCM 5069</strain>
    </source>
</reference>
<dbReference type="EMBL" id="BNCD01000001">
    <property type="protein sequence ID" value="GHH70624.1"/>
    <property type="molecule type" value="Genomic_DNA"/>
</dbReference>
<name>A0A919FRY7_9ACTN</name>
<comment type="caution">
    <text evidence="3">The sequence shown here is derived from an EMBL/GenBank/DDBJ whole genome shotgun (WGS) entry which is preliminary data.</text>
</comment>
<feature type="transmembrane region" description="Helical" evidence="1">
    <location>
        <begin position="253"/>
        <end position="272"/>
    </location>
</feature>
<keyword evidence="4" id="KW-1185">Reference proteome</keyword>
<sequence length="280" mass="28860">MLITVACLLVPLATVSAWALNDIADTDTYVATMEPLASDTAVKEDVADAVTEAIMTYVSRTGRSGGSSGDRGPLHGGVETFVNDAVRSFTGTKAFRAAWNAANRATHDAVVRELRGGHGDEVGFDLAPISAHIKQQLLDDSVPFAEHIPVEHTDVTLLGPKDLAVSRKGFRMLQVMGLWLPVAAVGCAVGGVAAAVRRRRAVLATALGVALGAAVLLGTIAVGRGLALGDLPPDVSRAAAGAVYDALTRSLRVTAWSIAGGAAGVAAVAFFLTRRGSPRS</sequence>
<reference evidence="3" key="1">
    <citation type="journal article" date="2014" name="Int. J. Syst. Evol. Microbiol.">
        <title>Complete genome sequence of Corynebacterium casei LMG S-19264T (=DSM 44701T), isolated from a smear-ripened cheese.</title>
        <authorList>
            <consortium name="US DOE Joint Genome Institute (JGI-PGF)"/>
            <person name="Walter F."/>
            <person name="Albersmeier A."/>
            <person name="Kalinowski J."/>
            <person name="Ruckert C."/>
        </authorList>
    </citation>
    <scope>NUCLEOTIDE SEQUENCE</scope>
    <source>
        <strain evidence="3">JCM 5069</strain>
    </source>
</reference>
<protein>
    <recommendedName>
        <fullName evidence="5">Integral membrane protein</fullName>
    </recommendedName>
</protein>
<evidence type="ECO:0000256" key="2">
    <source>
        <dbReference type="SAM" id="SignalP"/>
    </source>
</evidence>
<keyword evidence="1" id="KW-0472">Membrane</keyword>
<feature type="signal peptide" evidence="2">
    <location>
        <begin position="1"/>
        <end position="19"/>
    </location>
</feature>
<proteinExistence type="predicted"/>
<dbReference type="Proteomes" id="UP000603708">
    <property type="component" value="Unassembled WGS sequence"/>
</dbReference>
<dbReference type="AlphaFoldDB" id="A0A919FRY7"/>
<gene>
    <name evidence="3" type="ORF">GCM10018793_04950</name>
</gene>
<feature type="transmembrane region" description="Helical" evidence="1">
    <location>
        <begin position="203"/>
        <end position="227"/>
    </location>
</feature>
<evidence type="ECO:0000313" key="4">
    <source>
        <dbReference type="Proteomes" id="UP000603708"/>
    </source>
</evidence>
<feature type="chain" id="PRO_5037344471" description="Integral membrane protein" evidence="2">
    <location>
        <begin position="20"/>
        <end position="280"/>
    </location>
</feature>
<keyword evidence="1" id="KW-0812">Transmembrane</keyword>
<feature type="transmembrane region" description="Helical" evidence="1">
    <location>
        <begin position="176"/>
        <end position="196"/>
    </location>
</feature>
<keyword evidence="2" id="KW-0732">Signal</keyword>
<keyword evidence="1" id="KW-1133">Transmembrane helix</keyword>
<accession>A0A919FRY7</accession>
<organism evidence="3 4">
    <name type="scientific">Streptomyces sulfonofaciens</name>
    <dbReference type="NCBI Taxonomy" id="68272"/>
    <lineage>
        <taxon>Bacteria</taxon>
        <taxon>Bacillati</taxon>
        <taxon>Actinomycetota</taxon>
        <taxon>Actinomycetes</taxon>
        <taxon>Kitasatosporales</taxon>
        <taxon>Streptomycetaceae</taxon>
        <taxon>Streptomyces</taxon>
    </lineage>
</organism>
<evidence type="ECO:0000256" key="1">
    <source>
        <dbReference type="SAM" id="Phobius"/>
    </source>
</evidence>
<evidence type="ECO:0008006" key="5">
    <source>
        <dbReference type="Google" id="ProtNLM"/>
    </source>
</evidence>